<evidence type="ECO:0000256" key="1">
    <source>
        <dbReference type="SAM" id="Phobius"/>
    </source>
</evidence>
<keyword evidence="1" id="KW-0812">Transmembrane</keyword>
<dbReference type="EMBL" id="AHTH01000001">
    <property type="protein sequence ID" value="EHR42721.1"/>
    <property type="molecule type" value="Genomic_DNA"/>
</dbReference>
<sequence>MNSFPDNPYELAMLLLSNLQELKFNQPSKLISGVVPEGWDLDKLEDALGEAYLFESFDRTERKVIFKYPALFFNYFKELLEHNEGVFCRQKPGRFYIVSEKHSYPDDPDTPEIQRYHHALKLAELLNKASDYAVPSDTPERLIFIDAGKIVLKLHFNAGNLGPVDNLDKFEADFIASDMHFEQKKKIIVMVLCGMFKDRVQVEFGELLERFNELYDKIRHSYDLYVADFSYEKVKREVVKEKVDSIIKINKVFSDIQNQLLAVPLAIVLVGGQLEKTGEFSIKNVLIWCGAFVFIVFMDLLVRNQKNTIQSVDAEVQQHEAELKTKYQAIAVKFEEDFKQVRSRVRHQKRLLWVVDFIVAFSFLGITLTTIWFNGWHDLLLENLSNVASSLLSLFS</sequence>
<keyword evidence="3" id="KW-1185">Reference proteome</keyword>
<evidence type="ECO:0008006" key="4">
    <source>
        <dbReference type="Google" id="ProtNLM"/>
    </source>
</evidence>
<keyword evidence="1" id="KW-0472">Membrane</keyword>
<organism evidence="2 3">
    <name type="scientific">Alishewanella jeotgali KCTC 22429</name>
    <dbReference type="NCBI Taxonomy" id="1129374"/>
    <lineage>
        <taxon>Bacteria</taxon>
        <taxon>Pseudomonadati</taxon>
        <taxon>Pseudomonadota</taxon>
        <taxon>Gammaproteobacteria</taxon>
        <taxon>Alteromonadales</taxon>
        <taxon>Alteromonadaceae</taxon>
        <taxon>Alishewanella</taxon>
    </lineage>
</organism>
<dbReference type="Proteomes" id="UP000012046">
    <property type="component" value="Unassembled WGS sequence"/>
</dbReference>
<dbReference type="AlphaFoldDB" id="H3Z9M0"/>
<dbReference type="PATRIC" id="fig|1129374.4.peg.21"/>
<evidence type="ECO:0000313" key="2">
    <source>
        <dbReference type="EMBL" id="EHR42721.1"/>
    </source>
</evidence>
<keyword evidence="1" id="KW-1133">Transmembrane helix</keyword>
<name>H3Z9M0_9ALTE</name>
<comment type="caution">
    <text evidence="2">The sequence shown here is derived from an EMBL/GenBank/DDBJ whole genome shotgun (WGS) entry which is preliminary data.</text>
</comment>
<accession>H3Z9M0</accession>
<reference evidence="2 3" key="1">
    <citation type="journal article" date="2012" name="J. Bacteriol.">
        <title>Genome Sequence of Extracellular-Protease-Producing Alishewanella jeotgali Isolated from Traditional Korean Fermented Seafood.</title>
        <authorList>
            <person name="Jung J."/>
            <person name="Chun J."/>
            <person name="Park W."/>
        </authorList>
    </citation>
    <scope>NUCLEOTIDE SEQUENCE [LARGE SCALE GENOMIC DNA]</scope>
    <source>
        <strain evidence="2 3">KCTC 22429</strain>
    </source>
</reference>
<dbReference type="STRING" id="1129374.AJE_00105"/>
<proteinExistence type="predicted"/>
<feature type="transmembrane region" description="Helical" evidence="1">
    <location>
        <begin position="285"/>
        <end position="302"/>
    </location>
</feature>
<evidence type="ECO:0000313" key="3">
    <source>
        <dbReference type="Proteomes" id="UP000012046"/>
    </source>
</evidence>
<dbReference type="RefSeq" id="WP_008949114.1">
    <property type="nucleotide sequence ID" value="NZ_AHTH01000001.1"/>
</dbReference>
<feature type="transmembrane region" description="Helical" evidence="1">
    <location>
        <begin position="351"/>
        <end position="373"/>
    </location>
</feature>
<gene>
    <name evidence="2" type="ORF">AJE_00105</name>
</gene>
<dbReference type="eggNOG" id="ENOG5032GJY">
    <property type="taxonomic scope" value="Bacteria"/>
</dbReference>
<protein>
    <recommendedName>
        <fullName evidence="4">Phage-related membrane protein</fullName>
    </recommendedName>
</protein>